<keyword evidence="1" id="KW-1133">Transmembrane helix</keyword>
<sequence>MIIKILTILLLLCILSYLVTNKKKPFLFLKTLFMGVVFIFIGYISLAISAVIIYGIIQFITIDFGSFFLMGIILILISSIFQLFIVRLLFRKKNVDLTEVVVLEHLIQWFLVYFAIYQAVNEKMDINDINIDNFQSVFFDVSNLNLVILPTLIISWVTIFNYRMRSYK</sequence>
<dbReference type="RefSeq" id="WP_000584395.1">
    <property type="nucleotide sequence ID" value="NZ_CM000952.1"/>
</dbReference>
<feature type="transmembrane region" description="Helical" evidence="1">
    <location>
        <begin position="144"/>
        <end position="162"/>
    </location>
</feature>
<reference evidence="2" key="1">
    <citation type="submission" date="2010-05" db="EMBL/GenBank/DDBJ databases">
        <authorList>
            <person name="Muzny D."/>
            <person name="Qin X."/>
            <person name="Buhay C."/>
            <person name="Dugan-Rocha S."/>
            <person name="Ding Y."/>
            <person name="Chen G."/>
            <person name="Hawes A."/>
            <person name="Holder M."/>
            <person name="Jhangiani S."/>
            <person name="Johnson A."/>
            <person name="Khan Z."/>
            <person name="Li Z."/>
            <person name="Liu W."/>
            <person name="Liu X."/>
            <person name="Perez L."/>
            <person name="Shen H."/>
            <person name="Wang Q."/>
            <person name="Watt J."/>
            <person name="Xi L."/>
            <person name="Xin Y."/>
            <person name="Zhou J."/>
            <person name="Deng J."/>
            <person name="Jiang H."/>
            <person name="Liu Y."/>
            <person name="Qu J."/>
            <person name="Song X.-Z."/>
            <person name="Zhang L."/>
            <person name="Villasana D."/>
            <person name="Johnson A."/>
            <person name="Liu J."/>
            <person name="Liyanage D."/>
            <person name="Lorensuhewa L."/>
            <person name="Robinson T."/>
            <person name="Song A."/>
            <person name="Song B.-B."/>
            <person name="Dinh H."/>
            <person name="Thornton R."/>
            <person name="Coyle M."/>
            <person name="Francisco L."/>
            <person name="Jackson L."/>
            <person name="Javaid M."/>
            <person name="Korchina V."/>
            <person name="Kovar C."/>
            <person name="Mata R."/>
            <person name="Mathew T."/>
            <person name="Ngo R."/>
            <person name="Nguyen L."/>
            <person name="Nguyen N."/>
            <person name="Okwuonu G."/>
            <person name="Ongeri F."/>
            <person name="Pham C."/>
            <person name="Simmons D."/>
            <person name="Wilczek-Boney K."/>
            <person name="Hale W."/>
            <person name="Jakkamsetti A."/>
            <person name="Pham P."/>
            <person name="Ruth R."/>
            <person name="San Lucas F."/>
            <person name="Warren J."/>
            <person name="Zhang J."/>
            <person name="Zhao Z."/>
            <person name="Zhou C."/>
            <person name="Zhu D."/>
            <person name="Lee S."/>
            <person name="Bess C."/>
            <person name="Blankenburg K."/>
            <person name="Forbes L."/>
            <person name="Fu Q."/>
            <person name="Gubbala S."/>
            <person name="Hirani K."/>
            <person name="Jayaseelan J.C."/>
            <person name="Lara F."/>
            <person name="Munidasa M."/>
            <person name="Palculict T."/>
            <person name="Patil S."/>
            <person name="Pu L.-L."/>
            <person name="Saada N."/>
            <person name="Tang L."/>
            <person name="Weissenberger G."/>
            <person name="Zhu Y."/>
            <person name="Hemphill L."/>
            <person name="Shang Y."/>
            <person name="Youmans B."/>
            <person name="Ayvaz T."/>
            <person name="Ross M."/>
            <person name="Santibanez J."/>
            <person name="Aqrawi P."/>
            <person name="Gross S."/>
            <person name="Joshi V."/>
            <person name="Fowler G."/>
            <person name="Nazareth L."/>
            <person name="Reid J."/>
            <person name="Worley K."/>
            <person name="Petrosino J."/>
            <person name="Highlander S."/>
            <person name="Gibbs R."/>
        </authorList>
    </citation>
    <scope>NUCLEOTIDE SEQUENCE [LARGE SCALE GENOMIC DNA]</scope>
    <source>
        <strain evidence="2">MN8</strain>
    </source>
</reference>
<dbReference type="Proteomes" id="UP000003455">
    <property type="component" value="Chromosome"/>
</dbReference>
<organism evidence="2">
    <name type="scientific">Staphylococcus aureus subsp. aureus MN8</name>
    <dbReference type="NCBI Taxonomy" id="548470"/>
    <lineage>
        <taxon>Bacteria</taxon>
        <taxon>Bacillati</taxon>
        <taxon>Bacillota</taxon>
        <taxon>Bacilli</taxon>
        <taxon>Bacillales</taxon>
        <taxon>Staphylococcaceae</taxon>
        <taxon>Staphylococcus</taxon>
    </lineage>
</organism>
<comment type="caution">
    <text evidence="2">The sequence shown here is derived from an EMBL/GenBank/DDBJ whole genome shotgun (WGS) entry which is preliminary data.</text>
</comment>
<proteinExistence type="predicted"/>
<evidence type="ECO:0000256" key="1">
    <source>
        <dbReference type="SAM" id="Phobius"/>
    </source>
</evidence>
<dbReference type="AlphaFoldDB" id="A0A0E1X6J4"/>
<keyword evidence="1" id="KW-0472">Membrane</keyword>
<name>A0A0E1X6J4_STAAU</name>
<dbReference type="EMBL" id="ACJA02000004">
    <property type="protein sequence ID" value="EFH95004.1"/>
    <property type="molecule type" value="Genomic_DNA"/>
</dbReference>
<accession>A0A0E1X6J4</accession>
<feature type="transmembrane region" description="Helical" evidence="1">
    <location>
        <begin position="31"/>
        <end position="55"/>
    </location>
</feature>
<gene>
    <name evidence="2" type="ORF">HMPREF0769_12625</name>
</gene>
<protein>
    <submittedName>
        <fullName evidence="2">Uncharacterized protein</fullName>
    </submittedName>
</protein>
<evidence type="ECO:0000313" key="2">
    <source>
        <dbReference type="EMBL" id="EFH95004.1"/>
    </source>
</evidence>
<dbReference type="HOGENOM" id="CLU_130985_0_0_9"/>
<keyword evidence="1" id="KW-0812">Transmembrane</keyword>
<feature type="transmembrane region" description="Helical" evidence="1">
    <location>
        <begin position="67"/>
        <end position="90"/>
    </location>
</feature>